<evidence type="ECO:0000256" key="4">
    <source>
        <dbReference type="ARBA" id="ARBA00022448"/>
    </source>
</evidence>
<keyword evidence="10" id="KW-0175">Coiled coil</keyword>
<dbReference type="Proteomes" id="UP000195557">
    <property type="component" value="Unassembled WGS sequence"/>
</dbReference>
<evidence type="ECO:0000259" key="12">
    <source>
        <dbReference type="Pfam" id="PF06419"/>
    </source>
</evidence>
<evidence type="ECO:0000259" key="13">
    <source>
        <dbReference type="Pfam" id="PF20653"/>
    </source>
</evidence>
<dbReference type="InterPro" id="IPR048368">
    <property type="entry name" value="COG6_N"/>
</dbReference>
<dbReference type="EMBL" id="KZ155790">
    <property type="protein sequence ID" value="OUS45528.1"/>
    <property type="molecule type" value="Genomic_DNA"/>
</dbReference>
<organism evidence="14">
    <name type="scientific">Ostreococcus tauri</name>
    <name type="common">Marine green alga</name>
    <dbReference type="NCBI Taxonomy" id="70448"/>
    <lineage>
        <taxon>Eukaryota</taxon>
        <taxon>Viridiplantae</taxon>
        <taxon>Chlorophyta</taxon>
        <taxon>Mamiellophyceae</taxon>
        <taxon>Mamiellales</taxon>
        <taxon>Bathycoccaceae</taxon>
        <taxon>Ostreococcus</taxon>
    </lineage>
</organism>
<dbReference type="PANTHER" id="PTHR21506">
    <property type="entry name" value="COMPONENT OF OLIGOMERIC GOLGI COMPLEX 6"/>
    <property type="match status" value="1"/>
</dbReference>
<dbReference type="InterPro" id="IPR010490">
    <property type="entry name" value="COG6"/>
</dbReference>
<proteinExistence type="inferred from homology"/>
<evidence type="ECO:0000256" key="10">
    <source>
        <dbReference type="SAM" id="Coils"/>
    </source>
</evidence>
<protein>
    <recommendedName>
        <fullName evidence="3 9">Conserved oligomeric Golgi complex subunit 6</fullName>
        <shortName evidence="9">COG complex subunit 6</shortName>
    </recommendedName>
    <alternativeName>
        <fullName evidence="8 9">Component of oligomeric Golgi complex 6</fullName>
    </alternativeName>
</protein>
<dbReference type="Pfam" id="PF20653">
    <property type="entry name" value="COG6_C"/>
    <property type="match status" value="1"/>
</dbReference>
<comment type="function">
    <text evidence="9">Required for normal Golgi function.</text>
</comment>
<comment type="subcellular location">
    <subcellularLocation>
        <location evidence="1 9">Golgi apparatus membrane</location>
        <topology evidence="1 9">Peripheral membrane protein</topology>
    </subcellularLocation>
</comment>
<evidence type="ECO:0000256" key="6">
    <source>
        <dbReference type="ARBA" id="ARBA00023034"/>
    </source>
</evidence>
<evidence type="ECO:0000256" key="7">
    <source>
        <dbReference type="ARBA" id="ARBA00023136"/>
    </source>
</evidence>
<comment type="similarity">
    <text evidence="2 9">Belongs to the COG6 family.</text>
</comment>
<evidence type="ECO:0000256" key="8">
    <source>
        <dbReference type="ARBA" id="ARBA00031348"/>
    </source>
</evidence>
<feature type="domain" description="Conserved oligomeric complex COG6 N-terminal" evidence="12">
    <location>
        <begin position="90"/>
        <end position="202"/>
    </location>
</feature>
<dbReference type="GO" id="GO:0006891">
    <property type="term" value="P:intra-Golgi vesicle-mediated transport"/>
    <property type="evidence" value="ECO:0007669"/>
    <property type="project" value="UniProtKB-UniRule"/>
</dbReference>
<feature type="domain" description="Conserved Oligomeric Golgi complex subunit 6 C-terminal" evidence="13">
    <location>
        <begin position="241"/>
        <end position="728"/>
    </location>
</feature>
<evidence type="ECO:0000256" key="9">
    <source>
        <dbReference type="RuleBase" id="RU365075"/>
    </source>
</evidence>
<gene>
    <name evidence="14" type="ORF">BE221DRAFT_199510</name>
</gene>
<name>A0A1Y5I7K1_OSTTA</name>
<dbReference type="eggNOG" id="KOG3758">
    <property type="taxonomic scope" value="Eukaryota"/>
</dbReference>
<comment type="subunit">
    <text evidence="9">Component of the conserved oligomeric Golgi complex.</text>
</comment>
<feature type="coiled-coil region" evidence="10">
    <location>
        <begin position="131"/>
        <end position="179"/>
    </location>
</feature>
<accession>A0A1Y5I7K1</accession>
<evidence type="ECO:0000256" key="2">
    <source>
        <dbReference type="ARBA" id="ARBA00011023"/>
    </source>
</evidence>
<evidence type="ECO:0000256" key="3">
    <source>
        <dbReference type="ARBA" id="ARBA00020973"/>
    </source>
</evidence>
<keyword evidence="4 9" id="KW-0813">Transport</keyword>
<keyword evidence="6 9" id="KW-0333">Golgi apparatus</keyword>
<keyword evidence="7 9" id="KW-0472">Membrane</keyword>
<feature type="region of interest" description="Disordered" evidence="11">
    <location>
        <begin position="49"/>
        <end position="76"/>
    </location>
</feature>
<keyword evidence="5 9" id="KW-0653">Protein transport</keyword>
<dbReference type="SMART" id="SM01087">
    <property type="entry name" value="COG6"/>
    <property type="match status" value="1"/>
</dbReference>
<evidence type="ECO:0000256" key="11">
    <source>
        <dbReference type="SAM" id="MobiDB-lite"/>
    </source>
</evidence>
<dbReference type="AlphaFoldDB" id="A0A1Y5I7K1"/>
<evidence type="ECO:0000256" key="1">
    <source>
        <dbReference type="ARBA" id="ARBA00004395"/>
    </source>
</evidence>
<feature type="region of interest" description="Disordered" evidence="11">
    <location>
        <begin position="1"/>
        <end position="21"/>
    </location>
</feature>
<dbReference type="Pfam" id="PF06419">
    <property type="entry name" value="COG6_N"/>
    <property type="match status" value="1"/>
</dbReference>
<dbReference type="PANTHER" id="PTHR21506:SF0">
    <property type="entry name" value="CONSERVED OLIGOMERIC GOLGI COMPLEX SUBUNIT 6"/>
    <property type="match status" value="1"/>
</dbReference>
<sequence>MRATTSATTRATTTTSATTSATTTQALASGFARRIDRALALRLSDDAVVGSRTRDDEGGEGDDGGETTSSRATAPRVDLATCARALSDILSSQHKTTTPCASVNVRAAVERRGLALNESFLDASLMAQTKLSQVEATLAALDGARERMQRALDGSKQKTSALLREAERASEDLRSIESRRELVKSFAVDFQITKAQVDALTTVEDDPAASVDLPAAFFPALERVKVIQSNCSRLTKDADQQRAGLQMLDAMTSYAETAHEKLRRWFVAKCRMLAEEDDFITEGDERTLRKAVRELRSRPTLFRASVEEVTRTRHNALFRRFITALTRGSVGSKPLEVHAHDPLRYVGDMLSWVHAAVASEREFCDAVFGDDGQASDADVSEGELAFDPAKELLGKVFDAVCRPLKVRVEQVLASVSSTSEGGVMTAYKLAHLLMFYYATLGDLLDDGSALIKAVRDLRESSKTSFADAVAQHGGKYKKLSLAPTTVSGDDALAPPAALRDGLSNAIELLDAVSTSASSAAASDDETRELIALALNGLIDPILLAVEAASARMTDQIKSVIGSSADAPKWAPDAFALNCLYAIREPLRSHASANVKVNDLNRAISKKLTEVADAEAGALLAATGLSDALELVVLYQEQGNGIMANDPALRIDQVANALSALVDAAGTKAPEFESIQAPSVRRDIAMRYNERLVEAYTRVYAALLTPSSGYGANVREKIRHGPDALSTVLGES</sequence>
<dbReference type="GO" id="GO:0000139">
    <property type="term" value="C:Golgi membrane"/>
    <property type="evidence" value="ECO:0007669"/>
    <property type="project" value="UniProtKB-SubCell"/>
</dbReference>
<dbReference type="GO" id="GO:0017119">
    <property type="term" value="C:Golgi transport complex"/>
    <property type="evidence" value="ECO:0007669"/>
    <property type="project" value="UniProtKB-UniRule"/>
</dbReference>
<evidence type="ECO:0000256" key="5">
    <source>
        <dbReference type="ARBA" id="ARBA00022927"/>
    </source>
</evidence>
<dbReference type="GO" id="GO:0015031">
    <property type="term" value="P:protein transport"/>
    <property type="evidence" value="ECO:0007669"/>
    <property type="project" value="UniProtKB-KW"/>
</dbReference>
<dbReference type="InterPro" id="IPR048369">
    <property type="entry name" value="COG6_C"/>
</dbReference>
<evidence type="ECO:0000313" key="14">
    <source>
        <dbReference type="EMBL" id="OUS45528.1"/>
    </source>
</evidence>
<reference evidence="14" key="1">
    <citation type="submission" date="2017-04" db="EMBL/GenBank/DDBJ databases">
        <title>Population genomics of picophytoplankton unveils novel chromosome hypervariability.</title>
        <authorList>
            <consortium name="DOE Joint Genome Institute"/>
            <person name="Blanc-Mathieu R."/>
            <person name="Krasovec M."/>
            <person name="Hebrard M."/>
            <person name="Yau S."/>
            <person name="Desgranges E."/>
            <person name="Martin J."/>
            <person name="Schackwitz W."/>
            <person name="Kuo A."/>
            <person name="Salin G."/>
            <person name="Donnadieu C."/>
            <person name="Desdevises Y."/>
            <person name="Sanchez-Ferandin S."/>
            <person name="Moreau H."/>
            <person name="Rivals E."/>
            <person name="Grigoriev I.V."/>
            <person name="Grimsley N."/>
            <person name="Eyre-Walker A."/>
            <person name="Piganeau G."/>
        </authorList>
    </citation>
    <scope>NUCLEOTIDE SEQUENCE [LARGE SCALE GENOMIC DNA]</scope>
    <source>
        <strain evidence="14">RCC 1115</strain>
    </source>
</reference>